<evidence type="ECO:0000256" key="3">
    <source>
        <dbReference type="ARBA" id="ARBA00023242"/>
    </source>
</evidence>
<dbReference type="PANTHER" id="PTHR14396">
    <property type="entry name" value="CLASPIN"/>
    <property type="match status" value="1"/>
</dbReference>
<dbReference type="AlphaFoldDB" id="A0AAN8R6U1"/>
<evidence type="ECO:0000313" key="6">
    <source>
        <dbReference type="Proteomes" id="UP001356427"/>
    </source>
</evidence>
<keyword evidence="2" id="KW-0597">Phosphoprotein</keyword>
<feature type="compositionally biased region" description="Basic and acidic residues" evidence="4">
    <location>
        <begin position="70"/>
        <end position="79"/>
    </location>
</feature>
<dbReference type="GO" id="GO:0007095">
    <property type="term" value="P:mitotic G2 DNA damage checkpoint signaling"/>
    <property type="evidence" value="ECO:0007669"/>
    <property type="project" value="TreeGrafter"/>
</dbReference>
<gene>
    <name evidence="5" type="ORF">J4Q44_G00029960</name>
</gene>
<dbReference type="Proteomes" id="UP001356427">
    <property type="component" value="Unassembled WGS sequence"/>
</dbReference>
<dbReference type="GO" id="GO:0010997">
    <property type="term" value="F:anaphase-promoting complex binding"/>
    <property type="evidence" value="ECO:0007669"/>
    <property type="project" value="TreeGrafter"/>
</dbReference>
<feature type="compositionally biased region" description="Basic and acidic residues" evidence="4">
    <location>
        <begin position="20"/>
        <end position="29"/>
    </location>
</feature>
<dbReference type="InterPro" id="IPR024146">
    <property type="entry name" value="Claspin"/>
</dbReference>
<sequence>MAEALVLSASSGDEMETAEEEVKRAELKSKKVSRIAPIDSDESAPEKEEELVKKDVEGKREKSQRHREKKEKCSKAVERLKKKVRPEEETPLPRAQNDSGCLLGDNDLYDAGLDDDEEEESLDAIRAAIKQKAKKHKEPLFDDDEEGDDEAGPKQRPQERKAARASKEAMKQLHSETQRLVRESTCGLPYHMPEPKSIDQFFKRRARPEGSAMALLKLVRVVMATPSFSPHSVPSAPGSQKRLPASRRKRPPSCPS</sequence>
<reference evidence="5 6" key="1">
    <citation type="submission" date="2021-04" db="EMBL/GenBank/DDBJ databases">
        <authorList>
            <person name="De Guttry C."/>
            <person name="Zahm M."/>
            <person name="Klopp C."/>
            <person name="Cabau C."/>
            <person name="Louis A."/>
            <person name="Berthelot C."/>
            <person name="Parey E."/>
            <person name="Roest Crollius H."/>
            <person name="Montfort J."/>
            <person name="Robinson-Rechavi M."/>
            <person name="Bucao C."/>
            <person name="Bouchez O."/>
            <person name="Gislard M."/>
            <person name="Lluch J."/>
            <person name="Milhes M."/>
            <person name="Lampietro C."/>
            <person name="Lopez Roques C."/>
            <person name="Donnadieu C."/>
            <person name="Braasch I."/>
            <person name="Desvignes T."/>
            <person name="Postlethwait J."/>
            <person name="Bobe J."/>
            <person name="Wedekind C."/>
            <person name="Guiguen Y."/>
        </authorList>
    </citation>
    <scope>NUCLEOTIDE SEQUENCE [LARGE SCALE GENOMIC DNA]</scope>
    <source>
        <strain evidence="5">Cs_M1</strain>
        <tissue evidence="5">Blood</tissue>
    </source>
</reference>
<feature type="compositionally biased region" description="Basic and acidic residues" evidence="4">
    <location>
        <begin position="151"/>
        <end position="178"/>
    </location>
</feature>
<feature type="region of interest" description="Disordered" evidence="4">
    <location>
        <begin position="1"/>
        <end position="178"/>
    </location>
</feature>
<organism evidence="5 6">
    <name type="scientific">Coregonus suidteri</name>
    <dbReference type="NCBI Taxonomy" id="861788"/>
    <lineage>
        <taxon>Eukaryota</taxon>
        <taxon>Metazoa</taxon>
        <taxon>Chordata</taxon>
        <taxon>Craniata</taxon>
        <taxon>Vertebrata</taxon>
        <taxon>Euteleostomi</taxon>
        <taxon>Actinopterygii</taxon>
        <taxon>Neopterygii</taxon>
        <taxon>Teleostei</taxon>
        <taxon>Protacanthopterygii</taxon>
        <taxon>Salmoniformes</taxon>
        <taxon>Salmonidae</taxon>
        <taxon>Coregoninae</taxon>
        <taxon>Coregonus</taxon>
    </lineage>
</organism>
<comment type="caution">
    <text evidence="5">The sequence shown here is derived from an EMBL/GenBank/DDBJ whole genome shotgun (WGS) entry which is preliminary data.</text>
</comment>
<feature type="compositionally biased region" description="Low complexity" evidence="4">
    <location>
        <begin position="102"/>
        <end position="111"/>
    </location>
</feature>
<feature type="compositionally biased region" description="Acidic residues" evidence="4">
    <location>
        <begin position="141"/>
        <end position="150"/>
    </location>
</feature>
<feature type="compositionally biased region" description="Basic residues" evidence="4">
    <location>
        <begin position="244"/>
        <end position="256"/>
    </location>
</feature>
<feature type="compositionally biased region" description="Basic and acidic residues" evidence="4">
    <location>
        <begin position="44"/>
        <end position="61"/>
    </location>
</feature>
<keyword evidence="6" id="KW-1185">Reference proteome</keyword>
<protein>
    <submittedName>
        <fullName evidence="5">Uncharacterized protein</fullName>
    </submittedName>
</protein>
<dbReference type="PANTHER" id="PTHR14396:SF10">
    <property type="entry name" value="CLASPIN"/>
    <property type="match status" value="1"/>
</dbReference>
<evidence type="ECO:0000313" key="5">
    <source>
        <dbReference type="EMBL" id="KAK6327351.1"/>
    </source>
</evidence>
<evidence type="ECO:0000256" key="4">
    <source>
        <dbReference type="SAM" id="MobiDB-lite"/>
    </source>
</evidence>
<name>A0AAN8R6U1_9TELE</name>
<keyword evidence="3" id="KW-0539">Nucleus</keyword>
<proteinExistence type="predicted"/>
<dbReference type="EMBL" id="JAGTTL010000002">
    <property type="protein sequence ID" value="KAK6327351.1"/>
    <property type="molecule type" value="Genomic_DNA"/>
</dbReference>
<dbReference type="GO" id="GO:0005634">
    <property type="term" value="C:nucleus"/>
    <property type="evidence" value="ECO:0007669"/>
    <property type="project" value="UniProtKB-SubCell"/>
</dbReference>
<feature type="compositionally biased region" description="Acidic residues" evidence="4">
    <location>
        <begin position="112"/>
        <end position="122"/>
    </location>
</feature>
<comment type="subcellular location">
    <subcellularLocation>
        <location evidence="1">Nucleus</location>
    </subcellularLocation>
</comment>
<evidence type="ECO:0000256" key="1">
    <source>
        <dbReference type="ARBA" id="ARBA00004123"/>
    </source>
</evidence>
<dbReference type="GO" id="GO:0033314">
    <property type="term" value="P:mitotic DNA replication checkpoint signaling"/>
    <property type="evidence" value="ECO:0007669"/>
    <property type="project" value="TreeGrafter"/>
</dbReference>
<evidence type="ECO:0000256" key="2">
    <source>
        <dbReference type="ARBA" id="ARBA00022553"/>
    </source>
</evidence>
<feature type="region of interest" description="Disordered" evidence="4">
    <location>
        <begin position="227"/>
        <end position="256"/>
    </location>
</feature>
<accession>A0AAN8R6U1</accession>